<dbReference type="PROSITE" id="PS00445">
    <property type="entry name" value="FGGY_KINASES_2"/>
    <property type="match status" value="1"/>
</dbReference>
<evidence type="ECO:0000313" key="8">
    <source>
        <dbReference type="Proteomes" id="UP000033115"/>
    </source>
</evidence>
<dbReference type="STRING" id="1548.CSCA_4764"/>
<evidence type="ECO:0000259" key="5">
    <source>
        <dbReference type="Pfam" id="PF00370"/>
    </source>
</evidence>
<dbReference type="SUPFAM" id="SSF53067">
    <property type="entry name" value="Actin-like ATPase domain"/>
    <property type="match status" value="2"/>
</dbReference>
<evidence type="ECO:0000259" key="6">
    <source>
        <dbReference type="Pfam" id="PF02782"/>
    </source>
</evidence>
<dbReference type="AlphaFoldDB" id="A0A0E3K3S5"/>
<dbReference type="InterPro" id="IPR043129">
    <property type="entry name" value="ATPase_NBD"/>
</dbReference>
<dbReference type="EMBL" id="CP009933">
    <property type="protein sequence ID" value="AKA71889.1"/>
    <property type="molecule type" value="Genomic_DNA"/>
</dbReference>
<dbReference type="InterPro" id="IPR018484">
    <property type="entry name" value="FGGY_N"/>
</dbReference>
<keyword evidence="8" id="KW-1185">Reference proteome</keyword>
<dbReference type="PANTHER" id="PTHR43095">
    <property type="entry name" value="SUGAR KINASE"/>
    <property type="match status" value="1"/>
</dbReference>
<evidence type="ECO:0000313" key="7">
    <source>
        <dbReference type="EMBL" id="AKA71889.1"/>
    </source>
</evidence>
<proteinExistence type="inferred from homology"/>
<evidence type="ECO:0000256" key="4">
    <source>
        <dbReference type="RuleBase" id="RU003733"/>
    </source>
</evidence>
<dbReference type="KEGG" id="csq:CSCA_4764"/>
<dbReference type="InterPro" id="IPR018483">
    <property type="entry name" value="Carb_kinase_FGGY_CS"/>
</dbReference>
<dbReference type="InterPro" id="IPR000577">
    <property type="entry name" value="Carb_kinase_FGGY"/>
</dbReference>
<gene>
    <name evidence="7" type="ORF">CSCA_4764</name>
</gene>
<feature type="domain" description="Carbohydrate kinase FGGY C-terminal" evidence="6">
    <location>
        <begin position="260"/>
        <end position="451"/>
    </location>
</feature>
<dbReference type="InterPro" id="IPR050406">
    <property type="entry name" value="FGGY_Carb_Kinase"/>
</dbReference>
<keyword evidence="3 4" id="KW-0418">Kinase</keyword>
<name>A0A0E3K3S5_CLOSL</name>
<evidence type="ECO:0000256" key="1">
    <source>
        <dbReference type="ARBA" id="ARBA00009156"/>
    </source>
</evidence>
<dbReference type="InterPro" id="IPR018485">
    <property type="entry name" value="FGGY_C"/>
</dbReference>
<dbReference type="PANTHER" id="PTHR43095:SF3">
    <property type="entry name" value="L-XYLULOSE_3-KETO-L-GULONATE KINASE"/>
    <property type="match status" value="1"/>
</dbReference>
<dbReference type="PIRSF" id="PIRSF000538">
    <property type="entry name" value="GlpK"/>
    <property type="match status" value="1"/>
</dbReference>
<dbReference type="HOGENOM" id="CLU_009281_3_1_9"/>
<evidence type="ECO:0000256" key="3">
    <source>
        <dbReference type="ARBA" id="ARBA00022777"/>
    </source>
</evidence>
<sequence>MSKYLMGIDNGGTMSKAALYDLSGKEIAVSSHKTKMIMPKPGFTERDMGEMWQANVDAIRDVIAKGKINPKDIAGISTTGHGNGMYLINENGKPAYNGIISTDIRAKDYVSKWYSNGTFEKVLPKTMQSIWAGQPIALLAWFKDNMQEVIKDTKWILMCKDYVRFCLTGKAYAEITDISGTNLMNVRDVKYDESLLDEFGLKEIIEKLPPIKYSSEICGYVTKEAAEATGLLEGTPVAGGLFDIDSSAIATGITTEDKLCIIAGTWSINEYISKKPIVSKDLFMTSLYCMEGYWLTTEASPTSASNLEWFVTEFMGEEKIKGKDINKSVYEYANEMVESVNAKDTNIVFLPFLYGTNVDADAKASFIGLSGWHTKAHLLRAIYEGVAFCHKAHIDKLLEFRDKPKAIRIAGGAAKSKIWVQIFADVLQLPIEVTTSTELGALGAAICAGIATNNFKSFDSAADSMVNVAYTCMPNQALKDIYNKKYNIYTETIQVLTSVFKKI</sequence>
<evidence type="ECO:0000256" key="2">
    <source>
        <dbReference type="ARBA" id="ARBA00022679"/>
    </source>
</evidence>
<keyword evidence="2 4" id="KW-0808">Transferase</keyword>
<protein>
    <submittedName>
        <fullName evidence="7">Carbohydrate kinase FGGY</fullName>
    </submittedName>
</protein>
<dbReference type="Proteomes" id="UP000033115">
    <property type="component" value="Chromosome"/>
</dbReference>
<dbReference type="GO" id="GO:0016773">
    <property type="term" value="F:phosphotransferase activity, alcohol group as acceptor"/>
    <property type="evidence" value="ECO:0007669"/>
    <property type="project" value="InterPro"/>
</dbReference>
<dbReference type="GO" id="GO:0005975">
    <property type="term" value="P:carbohydrate metabolic process"/>
    <property type="evidence" value="ECO:0007669"/>
    <property type="project" value="InterPro"/>
</dbReference>
<feature type="domain" description="Carbohydrate kinase FGGY N-terminal" evidence="5">
    <location>
        <begin position="4"/>
        <end position="249"/>
    </location>
</feature>
<dbReference type="Pfam" id="PF02782">
    <property type="entry name" value="FGGY_C"/>
    <property type="match status" value="1"/>
</dbReference>
<accession>A0A0E3K3S5</accession>
<dbReference type="Pfam" id="PF00370">
    <property type="entry name" value="FGGY_N"/>
    <property type="match status" value="1"/>
</dbReference>
<dbReference type="RefSeq" id="WP_029162089.1">
    <property type="nucleotide sequence ID" value="NZ_CP009933.1"/>
</dbReference>
<organism evidence="7 8">
    <name type="scientific">Clostridium scatologenes</name>
    <dbReference type="NCBI Taxonomy" id="1548"/>
    <lineage>
        <taxon>Bacteria</taxon>
        <taxon>Bacillati</taxon>
        <taxon>Bacillota</taxon>
        <taxon>Clostridia</taxon>
        <taxon>Eubacteriales</taxon>
        <taxon>Clostridiaceae</taxon>
        <taxon>Clostridium</taxon>
    </lineage>
</organism>
<dbReference type="GO" id="GO:0016301">
    <property type="term" value="F:kinase activity"/>
    <property type="evidence" value="ECO:0007669"/>
    <property type="project" value="UniProtKB-KW"/>
</dbReference>
<dbReference type="Gene3D" id="3.30.420.40">
    <property type="match status" value="2"/>
</dbReference>
<comment type="similarity">
    <text evidence="1 4">Belongs to the FGGY kinase family.</text>
</comment>
<reference evidence="7 8" key="1">
    <citation type="journal article" date="2015" name="J. Biotechnol.">
        <title>Complete genome sequence of a malodorant-producing acetogen, Clostridium scatologenes ATCC 25775(T).</title>
        <authorList>
            <person name="Zhu Z."/>
            <person name="Guo T."/>
            <person name="Zheng H."/>
            <person name="Song T."/>
            <person name="Ouyang P."/>
            <person name="Xie J."/>
        </authorList>
    </citation>
    <scope>NUCLEOTIDE SEQUENCE [LARGE SCALE GENOMIC DNA]</scope>
    <source>
        <strain evidence="7 8">ATCC 25775</strain>
    </source>
</reference>
<dbReference type="CDD" id="cd07802">
    <property type="entry name" value="ASKHA_NBD_FGGY_EcLyxK-like"/>
    <property type="match status" value="1"/>
</dbReference>